<protein>
    <submittedName>
        <fullName evidence="2">Uncharacterized protein</fullName>
    </submittedName>
</protein>
<organism evidence="2 3">
    <name type="scientific">Roridomyces roridus</name>
    <dbReference type="NCBI Taxonomy" id="1738132"/>
    <lineage>
        <taxon>Eukaryota</taxon>
        <taxon>Fungi</taxon>
        <taxon>Dikarya</taxon>
        <taxon>Basidiomycota</taxon>
        <taxon>Agaricomycotina</taxon>
        <taxon>Agaricomycetes</taxon>
        <taxon>Agaricomycetidae</taxon>
        <taxon>Agaricales</taxon>
        <taxon>Marasmiineae</taxon>
        <taxon>Mycenaceae</taxon>
        <taxon>Roridomyces</taxon>
    </lineage>
</organism>
<accession>A0AAD7B7A4</accession>
<gene>
    <name evidence="2" type="ORF">FB45DRAFT_939852</name>
</gene>
<reference evidence="2" key="1">
    <citation type="submission" date="2023-03" db="EMBL/GenBank/DDBJ databases">
        <title>Massive genome expansion in bonnet fungi (Mycena s.s.) driven by repeated elements and novel gene families across ecological guilds.</title>
        <authorList>
            <consortium name="Lawrence Berkeley National Laboratory"/>
            <person name="Harder C.B."/>
            <person name="Miyauchi S."/>
            <person name="Viragh M."/>
            <person name="Kuo A."/>
            <person name="Thoen E."/>
            <person name="Andreopoulos B."/>
            <person name="Lu D."/>
            <person name="Skrede I."/>
            <person name="Drula E."/>
            <person name="Henrissat B."/>
            <person name="Morin E."/>
            <person name="Kohler A."/>
            <person name="Barry K."/>
            <person name="LaButti K."/>
            <person name="Morin E."/>
            <person name="Salamov A."/>
            <person name="Lipzen A."/>
            <person name="Mereny Z."/>
            <person name="Hegedus B."/>
            <person name="Baldrian P."/>
            <person name="Stursova M."/>
            <person name="Weitz H."/>
            <person name="Taylor A."/>
            <person name="Grigoriev I.V."/>
            <person name="Nagy L.G."/>
            <person name="Martin F."/>
            <person name="Kauserud H."/>
        </authorList>
    </citation>
    <scope>NUCLEOTIDE SEQUENCE</scope>
    <source>
        <strain evidence="2">9284</strain>
    </source>
</reference>
<dbReference type="EMBL" id="JARKIF010000031">
    <property type="protein sequence ID" value="KAJ7612091.1"/>
    <property type="molecule type" value="Genomic_DNA"/>
</dbReference>
<evidence type="ECO:0000313" key="3">
    <source>
        <dbReference type="Proteomes" id="UP001221142"/>
    </source>
</evidence>
<name>A0AAD7B7A4_9AGAR</name>
<comment type="caution">
    <text evidence="2">The sequence shown here is derived from an EMBL/GenBank/DDBJ whole genome shotgun (WGS) entry which is preliminary data.</text>
</comment>
<dbReference type="Proteomes" id="UP001221142">
    <property type="component" value="Unassembled WGS sequence"/>
</dbReference>
<evidence type="ECO:0000256" key="1">
    <source>
        <dbReference type="SAM" id="MobiDB-lite"/>
    </source>
</evidence>
<keyword evidence="3" id="KW-1185">Reference proteome</keyword>
<proteinExistence type="predicted"/>
<dbReference type="AlphaFoldDB" id="A0AAD7B7A4"/>
<feature type="region of interest" description="Disordered" evidence="1">
    <location>
        <begin position="46"/>
        <end position="114"/>
    </location>
</feature>
<evidence type="ECO:0000313" key="2">
    <source>
        <dbReference type="EMBL" id="KAJ7612091.1"/>
    </source>
</evidence>
<feature type="compositionally biased region" description="Basic and acidic residues" evidence="1">
    <location>
        <begin position="68"/>
        <end position="85"/>
    </location>
</feature>
<sequence length="114" mass="12452">MLPSSSKPKGKGKRGKHFLDQTAALGLAESIAGLQEEKSQIKVKKNQIAQSSQLPAERPPRVSTSKAKLKETKALLAAKRSETKKAKNKRRKQLKQDGDEPPAPPPSKKRVSFA</sequence>